<accession>A0A4C1UQK5</accession>
<evidence type="ECO:0000313" key="3">
    <source>
        <dbReference type="Proteomes" id="UP000299102"/>
    </source>
</evidence>
<keyword evidence="3" id="KW-1185">Reference proteome</keyword>
<dbReference type="AlphaFoldDB" id="A0A4C1UQK5"/>
<gene>
    <name evidence="2" type="ORF">EVAR_19117_1</name>
</gene>
<dbReference type="Proteomes" id="UP000299102">
    <property type="component" value="Unassembled WGS sequence"/>
</dbReference>
<protein>
    <submittedName>
        <fullName evidence="2">Uncharacterized protein</fullName>
    </submittedName>
</protein>
<comment type="caution">
    <text evidence="2">The sequence shown here is derived from an EMBL/GenBank/DDBJ whole genome shotgun (WGS) entry which is preliminary data.</text>
</comment>
<feature type="region of interest" description="Disordered" evidence="1">
    <location>
        <begin position="113"/>
        <end position="164"/>
    </location>
</feature>
<evidence type="ECO:0000313" key="2">
    <source>
        <dbReference type="EMBL" id="GBP28266.1"/>
    </source>
</evidence>
<proteinExistence type="predicted"/>
<dbReference type="EMBL" id="BGZK01000204">
    <property type="protein sequence ID" value="GBP28266.1"/>
    <property type="molecule type" value="Genomic_DNA"/>
</dbReference>
<evidence type="ECO:0000256" key="1">
    <source>
        <dbReference type="SAM" id="MobiDB-lite"/>
    </source>
</evidence>
<sequence>MLKPGYRYFSLGADDLHLVMGALADGPTAQGGAHACVRPHHHCHRRHIRHAQEHQTASPVSYRVLIRTNLDNNKITSHDCEHSTLDCEPSIFFNTVTHGPLRTAKNLFNIQSAESIGPSRRRAHKEGNKHPPVRRSKGTAPARGKNPPRRPDRWPSSRAADAAD</sequence>
<reference evidence="2 3" key="1">
    <citation type="journal article" date="2019" name="Commun. Biol.">
        <title>The bagworm genome reveals a unique fibroin gene that provides high tensile strength.</title>
        <authorList>
            <person name="Kono N."/>
            <person name="Nakamura H."/>
            <person name="Ohtoshi R."/>
            <person name="Tomita M."/>
            <person name="Numata K."/>
            <person name="Arakawa K."/>
        </authorList>
    </citation>
    <scope>NUCLEOTIDE SEQUENCE [LARGE SCALE GENOMIC DNA]</scope>
</reference>
<organism evidence="2 3">
    <name type="scientific">Eumeta variegata</name>
    <name type="common">Bagworm moth</name>
    <name type="synonym">Eumeta japonica</name>
    <dbReference type="NCBI Taxonomy" id="151549"/>
    <lineage>
        <taxon>Eukaryota</taxon>
        <taxon>Metazoa</taxon>
        <taxon>Ecdysozoa</taxon>
        <taxon>Arthropoda</taxon>
        <taxon>Hexapoda</taxon>
        <taxon>Insecta</taxon>
        <taxon>Pterygota</taxon>
        <taxon>Neoptera</taxon>
        <taxon>Endopterygota</taxon>
        <taxon>Lepidoptera</taxon>
        <taxon>Glossata</taxon>
        <taxon>Ditrysia</taxon>
        <taxon>Tineoidea</taxon>
        <taxon>Psychidae</taxon>
        <taxon>Oiketicinae</taxon>
        <taxon>Eumeta</taxon>
    </lineage>
</organism>
<name>A0A4C1UQK5_EUMVA</name>